<proteinExistence type="predicted"/>
<dbReference type="AlphaFoldDB" id="A0A9X1TDF1"/>
<dbReference type="InterPro" id="IPR027375">
    <property type="entry name" value="DKNYY"/>
</dbReference>
<sequence>MKYIFVTLLLIIIIWVCSKFVGCSFKKGVFKPGLITPTGYHVRDHRVYYYGGLMNASITELAEVDASSFEVVRLDYDMPGRVSESNFARDKEHVYWKGHIIPGADPASFEAYNSLRGRDKNYIYDRVRAFSDDPDHYKHLIGDLYLDTKHIYRGTVMISDEPQNLKFTVRADSNSMTYLADSKGVFASNGMRMEGVDALTFKPLPGVYCADQNHVYVFDNLVLKTIEGADPASFKLLGGQYAIDENRAYWHYTAISDSDSDSFKRINDMYAKDSKRAYFREKPISGSDPQTFNALPGQVSCSYDKNHVYSGSKIIPNVNPDDLPKDKKCKFCNEERIVFDE</sequence>
<evidence type="ECO:0000313" key="1">
    <source>
        <dbReference type="EMBL" id="MCF0060280.1"/>
    </source>
</evidence>
<comment type="caution">
    <text evidence="1">The sequence shown here is derived from an EMBL/GenBank/DDBJ whole genome shotgun (WGS) entry which is preliminary data.</text>
</comment>
<reference evidence="1" key="1">
    <citation type="submission" date="2021-12" db="EMBL/GenBank/DDBJ databases">
        <title>Novel species in genus Dyadobacter.</title>
        <authorList>
            <person name="Ma C."/>
        </authorList>
    </citation>
    <scope>NUCLEOTIDE SEQUENCE</scope>
    <source>
        <strain evidence="1">LJ419</strain>
    </source>
</reference>
<evidence type="ECO:0000313" key="2">
    <source>
        <dbReference type="Proteomes" id="UP001139000"/>
    </source>
</evidence>
<accession>A0A9X1TDF1</accession>
<name>A0A9X1TDF1_9BACT</name>
<gene>
    <name evidence="1" type="ORF">LXM26_02160</name>
</gene>
<dbReference type="Pfam" id="PF13644">
    <property type="entry name" value="DKNYY"/>
    <property type="match status" value="3"/>
</dbReference>
<protein>
    <submittedName>
        <fullName evidence="1">DKNYY domain-containing protein</fullName>
    </submittedName>
</protein>
<organism evidence="1 2">
    <name type="scientific">Dyadobacter chenwenxiniae</name>
    <dbReference type="NCBI Taxonomy" id="2906456"/>
    <lineage>
        <taxon>Bacteria</taxon>
        <taxon>Pseudomonadati</taxon>
        <taxon>Bacteroidota</taxon>
        <taxon>Cytophagia</taxon>
        <taxon>Cytophagales</taxon>
        <taxon>Spirosomataceae</taxon>
        <taxon>Dyadobacter</taxon>
    </lineage>
</organism>
<keyword evidence="2" id="KW-1185">Reference proteome</keyword>
<dbReference type="RefSeq" id="WP_234652933.1">
    <property type="nucleotide sequence ID" value="NZ_CP094997.1"/>
</dbReference>
<dbReference type="EMBL" id="JAJTTC010000001">
    <property type="protein sequence ID" value="MCF0060280.1"/>
    <property type="molecule type" value="Genomic_DNA"/>
</dbReference>
<dbReference type="Proteomes" id="UP001139000">
    <property type="component" value="Unassembled WGS sequence"/>
</dbReference>